<protein>
    <submittedName>
        <fullName evidence="1">Uncharacterized protein</fullName>
    </submittedName>
</protein>
<keyword evidence="2" id="KW-1185">Reference proteome</keyword>
<comment type="caution">
    <text evidence="1">The sequence shown here is derived from an EMBL/GenBank/DDBJ whole genome shotgun (WGS) entry which is preliminary data.</text>
</comment>
<reference evidence="1" key="1">
    <citation type="journal article" date="2023" name="Mol. Phylogenet. Evol.">
        <title>Genome-scale phylogeny and comparative genomics of the fungal order Sordariales.</title>
        <authorList>
            <person name="Hensen N."/>
            <person name="Bonometti L."/>
            <person name="Westerberg I."/>
            <person name="Brannstrom I.O."/>
            <person name="Guillou S."/>
            <person name="Cros-Aarteil S."/>
            <person name="Calhoun S."/>
            <person name="Haridas S."/>
            <person name="Kuo A."/>
            <person name="Mondo S."/>
            <person name="Pangilinan J."/>
            <person name="Riley R."/>
            <person name="LaButti K."/>
            <person name="Andreopoulos B."/>
            <person name="Lipzen A."/>
            <person name="Chen C."/>
            <person name="Yan M."/>
            <person name="Daum C."/>
            <person name="Ng V."/>
            <person name="Clum A."/>
            <person name="Steindorff A."/>
            <person name="Ohm R.A."/>
            <person name="Martin F."/>
            <person name="Silar P."/>
            <person name="Natvig D.O."/>
            <person name="Lalanne C."/>
            <person name="Gautier V."/>
            <person name="Ament-Velasquez S.L."/>
            <person name="Kruys A."/>
            <person name="Hutchinson M.I."/>
            <person name="Powell A.J."/>
            <person name="Barry K."/>
            <person name="Miller A.N."/>
            <person name="Grigoriev I.V."/>
            <person name="Debuchy R."/>
            <person name="Gladieux P."/>
            <person name="Hiltunen Thoren M."/>
            <person name="Johannesson H."/>
        </authorList>
    </citation>
    <scope>NUCLEOTIDE SEQUENCE</scope>
    <source>
        <strain evidence="1">CBS 958.72</strain>
    </source>
</reference>
<name>A0AAE0KCB0_9PEZI</name>
<evidence type="ECO:0000313" key="2">
    <source>
        <dbReference type="Proteomes" id="UP001287356"/>
    </source>
</evidence>
<gene>
    <name evidence="1" type="ORF">B0T24DRAFT_267738</name>
</gene>
<evidence type="ECO:0000313" key="1">
    <source>
        <dbReference type="EMBL" id="KAK3373555.1"/>
    </source>
</evidence>
<reference evidence="1" key="2">
    <citation type="submission" date="2023-06" db="EMBL/GenBank/DDBJ databases">
        <authorList>
            <consortium name="Lawrence Berkeley National Laboratory"/>
            <person name="Haridas S."/>
            <person name="Hensen N."/>
            <person name="Bonometti L."/>
            <person name="Westerberg I."/>
            <person name="Brannstrom I.O."/>
            <person name="Guillou S."/>
            <person name="Cros-Aarteil S."/>
            <person name="Calhoun S."/>
            <person name="Kuo A."/>
            <person name="Mondo S."/>
            <person name="Pangilinan J."/>
            <person name="Riley R."/>
            <person name="Labutti K."/>
            <person name="Andreopoulos B."/>
            <person name="Lipzen A."/>
            <person name="Chen C."/>
            <person name="Yanf M."/>
            <person name="Daum C."/>
            <person name="Ng V."/>
            <person name="Clum A."/>
            <person name="Steindorff A."/>
            <person name="Ohm R."/>
            <person name="Martin F."/>
            <person name="Silar P."/>
            <person name="Natvig D."/>
            <person name="Lalanne C."/>
            <person name="Gautier V."/>
            <person name="Ament-Velasquez S.L."/>
            <person name="Kruys A."/>
            <person name="Hutchinson M.I."/>
            <person name="Powell A.J."/>
            <person name="Barry K."/>
            <person name="Miller A.N."/>
            <person name="Grigoriev I.V."/>
            <person name="Debuchy R."/>
            <person name="Gladieux P."/>
            <person name="Thoren M.H."/>
            <person name="Johannesson H."/>
        </authorList>
    </citation>
    <scope>NUCLEOTIDE SEQUENCE</scope>
    <source>
        <strain evidence="1">CBS 958.72</strain>
    </source>
</reference>
<organism evidence="1 2">
    <name type="scientific">Lasiosphaeria ovina</name>
    <dbReference type="NCBI Taxonomy" id="92902"/>
    <lineage>
        <taxon>Eukaryota</taxon>
        <taxon>Fungi</taxon>
        <taxon>Dikarya</taxon>
        <taxon>Ascomycota</taxon>
        <taxon>Pezizomycotina</taxon>
        <taxon>Sordariomycetes</taxon>
        <taxon>Sordariomycetidae</taxon>
        <taxon>Sordariales</taxon>
        <taxon>Lasiosphaeriaceae</taxon>
        <taxon>Lasiosphaeria</taxon>
    </lineage>
</organism>
<accession>A0AAE0KCB0</accession>
<dbReference type="EMBL" id="JAULSN010000004">
    <property type="protein sequence ID" value="KAK3373555.1"/>
    <property type="molecule type" value="Genomic_DNA"/>
</dbReference>
<dbReference type="Proteomes" id="UP001287356">
    <property type="component" value="Unassembled WGS sequence"/>
</dbReference>
<dbReference type="AlphaFoldDB" id="A0AAE0KCB0"/>
<sequence>MGSHPDNPQRVQRVKHLAGHIADYQFDILSQNDAQKGKDGRAHETLASVAKYHGFSSIWEYTELAIAALPAEENERYKKLKNTIRRTGGVGKNIIIAMGAIATLGLIPGEILTETDLKIIWAIINWCTGLRAAAEAVGGEFTGEASADLIDSLIKILKEAFENFQKVLSEISLSDARAEAGSIAAEGAAEANVLAQFAQTTAKPVFVLATIDRLVHDDGIESEQLMEKCREYTLDLASKRYIARKLKEDVETAFGFTEDIYRFFMFQDSLNADEGIPSDEKRSKITEKVKEALDKFATLKVPDAVGDLRRKDRDASSWTNEDPDELEMMDYLEMRKRTNS</sequence>
<proteinExistence type="predicted"/>